<feature type="transmembrane region" description="Helical" evidence="6">
    <location>
        <begin position="124"/>
        <end position="142"/>
    </location>
</feature>
<dbReference type="PROSITE" id="PS50850">
    <property type="entry name" value="MFS"/>
    <property type="match status" value="1"/>
</dbReference>
<dbReference type="AlphaFoldDB" id="A0A0N0GKL4"/>
<evidence type="ECO:0000313" key="8">
    <source>
        <dbReference type="EMBL" id="KPC49115.1"/>
    </source>
</evidence>
<dbReference type="STRING" id="857265.WG78_21385"/>
<dbReference type="OrthoDB" id="8581632at2"/>
<proteinExistence type="predicted"/>
<keyword evidence="4 6" id="KW-1133">Transmembrane helix</keyword>
<dbReference type="Proteomes" id="UP000037939">
    <property type="component" value="Unassembled WGS sequence"/>
</dbReference>
<dbReference type="EMBL" id="LAQT01000038">
    <property type="protein sequence ID" value="KPC49115.1"/>
    <property type="molecule type" value="Genomic_DNA"/>
</dbReference>
<feature type="transmembrane region" description="Helical" evidence="6">
    <location>
        <begin position="218"/>
        <end position="236"/>
    </location>
</feature>
<evidence type="ECO:0000256" key="2">
    <source>
        <dbReference type="ARBA" id="ARBA00022448"/>
    </source>
</evidence>
<evidence type="ECO:0000256" key="4">
    <source>
        <dbReference type="ARBA" id="ARBA00022989"/>
    </source>
</evidence>
<comment type="subcellular location">
    <subcellularLocation>
        <location evidence="1">Membrane</location>
        <topology evidence="1">Multi-pass membrane protein</topology>
    </subcellularLocation>
</comment>
<reference evidence="8 9" key="1">
    <citation type="submission" date="2015-07" db="EMBL/GenBank/DDBJ databases">
        <title>Draft genome sequence of the Amantichitinum ursilacus IGB-41, a new chitin-degrading bacterium.</title>
        <authorList>
            <person name="Kirstahler P."/>
            <person name="Guenther M."/>
            <person name="Grumaz C."/>
            <person name="Rupp S."/>
            <person name="Zibek S."/>
            <person name="Sohn K."/>
        </authorList>
    </citation>
    <scope>NUCLEOTIDE SEQUENCE [LARGE SCALE GENOMIC DNA]</scope>
    <source>
        <strain evidence="8 9">IGB-41</strain>
    </source>
</reference>
<keyword evidence="5 6" id="KW-0472">Membrane</keyword>
<dbReference type="InterPro" id="IPR020846">
    <property type="entry name" value="MFS_dom"/>
</dbReference>
<feature type="transmembrane region" description="Helical" evidence="6">
    <location>
        <begin position="289"/>
        <end position="313"/>
    </location>
</feature>
<evidence type="ECO:0000259" key="7">
    <source>
        <dbReference type="PROSITE" id="PS50850"/>
    </source>
</evidence>
<protein>
    <submittedName>
        <fullName evidence="8">Multidrug export protein EmrB</fullName>
    </submittedName>
</protein>
<evidence type="ECO:0000313" key="9">
    <source>
        <dbReference type="Proteomes" id="UP000037939"/>
    </source>
</evidence>
<keyword evidence="3 6" id="KW-0812">Transmembrane</keyword>
<comment type="caution">
    <text evidence="8">The sequence shown here is derived from an EMBL/GenBank/DDBJ whole genome shotgun (WGS) entry which is preliminary data.</text>
</comment>
<organism evidence="8 9">
    <name type="scientific">Amantichitinum ursilacus</name>
    <dbReference type="NCBI Taxonomy" id="857265"/>
    <lineage>
        <taxon>Bacteria</taxon>
        <taxon>Pseudomonadati</taxon>
        <taxon>Pseudomonadota</taxon>
        <taxon>Betaproteobacteria</taxon>
        <taxon>Neisseriales</taxon>
        <taxon>Chitinibacteraceae</taxon>
        <taxon>Amantichitinum</taxon>
    </lineage>
</organism>
<dbReference type="PANTHER" id="PTHR42718:SF9">
    <property type="entry name" value="MAJOR FACILITATOR SUPERFAMILY MULTIDRUG TRANSPORTER MFSC"/>
    <property type="match status" value="1"/>
</dbReference>
<gene>
    <name evidence="8" type="primary">emrB_3</name>
    <name evidence="8" type="ORF">WG78_21385</name>
</gene>
<evidence type="ECO:0000256" key="3">
    <source>
        <dbReference type="ARBA" id="ARBA00022692"/>
    </source>
</evidence>
<dbReference type="PANTHER" id="PTHR42718">
    <property type="entry name" value="MAJOR FACILITATOR SUPERFAMILY MULTIDRUG TRANSPORTER MFSC"/>
    <property type="match status" value="1"/>
</dbReference>
<feature type="transmembrane region" description="Helical" evidence="6">
    <location>
        <begin position="347"/>
        <end position="369"/>
    </location>
</feature>
<dbReference type="InterPro" id="IPR011701">
    <property type="entry name" value="MFS"/>
</dbReference>
<feature type="transmembrane region" description="Helical" evidence="6">
    <location>
        <begin position="154"/>
        <end position="174"/>
    </location>
</feature>
<dbReference type="GO" id="GO:0022857">
    <property type="term" value="F:transmembrane transporter activity"/>
    <property type="evidence" value="ECO:0007669"/>
    <property type="project" value="InterPro"/>
</dbReference>
<feature type="transmembrane region" description="Helical" evidence="6">
    <location>
        <begin position="474"/>
        <end position="491"/>
    </location>
</feature>
<dbReference type="Pfam" id="PF07690">
    <property type="entry name" value="MFS_1"/>
    <property type="match status" value="1"/>
</dbReference>
<dbReference type="Gene3D" id="1.20.1250.20">
    <property type="entry name" value="MFS general substrate transporter like domains"/>
    <property type="match status" value="1"/>
</dbReference>
<feature type="transmembrane region" description="Helical" evidence="6">
    <location>
        <begin position="186"/>
        <end position="206"/>
    </location>
</feature>
<feature type="transmembrane region" description="Helical" evidence="6">
    <location>
        <begin position="94"/>
        <end position="112"/>
    </location>
</feature>
<evidence type="ECO:0000256" key="6">
    <source>
        <dbReference type="SAM" id="Phobius"/>
    </source>
</evidence>
<feature type="transmembrane region" description="Helical" evidence="6">
    <location>
        <begin position="66"/>
        <end position="88"/>
    </location>
</feature>
<dbReference type="SUPFAM" id="SSF103473">
    <property type="entry name" value="MFS general substrate transporter"/>
    <property type="match status" value="1"/>
</dbReference>
<keyword evidence="2" id="KW-0813">Transport</keyword>
<evidence type="ECO:0000256" key="5">
    <source>
        <dbReference type="ARBA" id="ARBA00023136"/>
    </source>
</evidence>
<accession>A0A0N0GKL4</accession>
<feature type="transmembrane region" description="Helical" evidence="6">
    <location>
        <begin position="322"/>
        <end position="341"/>
    </location>
</feature>
<feature type="domain" description="Major facilitator superfamily (MFS) profile" evidence="7">
    <location>
        <begin position="1"/>
        <end position="496"/>
    </location>
</feature>
<keyword evidence="9" id="KW-1185">Reference proteome</keyword>
<name>A0A0N0GKL4_9NEIS</name>
<sequence length="496" mass="54053">MALLALTTGVEFFENSMFVFSSSHIQGGVDAGPQEFVLAVAAYACASMLVIMKQAWLAHRLGYRNFLGLALGLFALGALACGFCQTPQQLIVCRAMQGMGGGALFTSARILINLMFGVKDRAQAIRFFMIGIFGASAIAPALAGHMIESMGWQWVFWCVVPPATLAALGCWLWLPAVVQRQQHGGALTPIPLVLFGIGVICLQLALSEARFDFFAYRAHIVAWLALGLGLLGYFVWHQYRHPSPVLVLRGLANPVYLTGLCLYFLHYFLSNFSNYLFPIYAERAHGVPLATTGMLSSFASVISLLVIGAYLAWGKYVTQKKWFMLLGVLALAISCSAFSLMPADIPLPAYVLPLVAKGVFGVLLVIPVAGLTFRELKTEHFAHGYRNKNLLRQWAGSLAQAVAAIMMQNRQASVYDSYIGQLNPFNARFTETVNALQGAFQQGGMAADSASRAALAQVSGLLDRQVLLVACNDLYRTLTVLALFSAVVIFVQRRLR</sequence>
<evidence type="ECO:0000256" key="1">
    <source>
        <dbReference type="ARBA" id="ARBA00004141"/>
    </source>
</evidence>
<dbReference type="GO" id="GO:0016020">
    <property type="term" value="C:membrane"/>
    <property type="evidence" value="ECO:0007669"/>
    <property type="project" value="UniProtKB-SubCell"/>
</dbReference>
<feature type="transmembrane region" description="Helical" evidence="6">
    <location>
        <begin position="36"/>
        <end position="54"/>
    </location>
</feature>
<feature type="transmembrane region" description="Helical" evidence="6">
    <location>
        <begin position="248"/>
        <end position="269"/>
    </location>
</feature>
<dbReference type="InterPro" id="IPR036259">
    <property type="entry name" value="MFS_trans_sf"/>
</dbReference>